<dbReference type="PANTHER" id="PTHR45913:SF20">
    <property type="entry name" value="GENERAL TRANSCRIPTION FACTOR II-I REPEAT DOMAIN-CONTAINING PROTEIN 2"/>
    <property type="match status" value="1"/>
</dbReference>
<name>A0ABQ9HC66_9NEOP</name>
<dbReference type="EMBL" id="JARBHB010000006">
    <property type="protein sequence ID" value="KAJ8881781.1"/>
    <property type="molecule type" value="Genomic_DNA"/>
</dbReference>
<comment type="caution">
    <text evidence="1">The sequence shown here is derived from an EMBL/GenBank/DDBJ whole genome shotgun (WGS) entry which is preliminary data.</text>
</comment>
<evidence type="ECO:0000313" key="2">
    <source>
        <dbReference type="Proteomes" id="UP001159363"/>
    </source>
</evidence>
<reference evidence="1 2" key="1">
    <citation type="submission" date="2023-02" db="EMBL/GenBank/DDBJ databases">
        <title>LHISI_Scaffold_Assembly.</title>
        <authorList>
            <person name="Stuart O.P."/>
            <person name="Cleave R."/>
            <person name="Magrath M.J.L."/>
            <person name="Mikheyev A.S."/>
        </authorList>
    </citation>
    <scope>NUCLEOTIDE SEQUENCE [LARGE SCALE GENOMIC DNA]</scope>
    <source>
        <strain evidence="1">Daus_M_001</strain>
        <tissue evidence="1">Leg muscle</tissue>
    </source>
</reference>
<accession>A0ABQ9HC66</accession>
<evidence type="ECO:0008006" key="3">
    <source>
        <dbReference type="Google" id="ProtNLM"/>
    </source>
</evidence>
<organism evidence="1 2">
    <name type="scientific">Dryococelus australis</name>
    <dbReference type="NCBI Taxonomy" id="614101"/>
    <lineage>
        <taxon>Eukaryota</taxon>
        <taxon>Metazoa</taxon>
        <taxon>Ecdysozoa</taxon>
        <taxon>Arthropoda</taxon>
        <taxon>Hexapoda</taxon>
        <taxon>Insecta</taxon>
        <taxon>Pterygota</taxon>
        <taxon>Neoptera</taxon>
        <taxon>Polyneoptera</taxon>
        <taxon>Phasmatodea</taxon>
        <taxon>Verophasmatodea</taxon>
        <taxon>Anareolatae</taxon>
        <taxon>Phasmatidae</taxon>
        <taxon>Eurycanthinae</taxon>
        <taxon>Dryococelus</taxon>
    </lineage>
</organism>
<evidence type="ECO:0000313" key="1">
    <source>
        <dbReference type="EMBL" id="KAJ8881781.1"/>
    </source>
</evidence>
<dbReference type="Proteomes" id="UP001159363">
    <property type="component" value="Chromosome 5"/>
</dbReference>
<keyword evidence="2" id="KW-1185">Reference proteome</keyword>
<gene>
    <name evidence="1" type="ORF">PR048_018267</name>
</gene>
<proteinExistence type="predicted"/>
<protein>
    <recommendedName>
        <fullName evidence="3">DUF4371 domain-containing protein</fullName>
    </recommendedName>
</protein>
<dbReference type="PANTHER" id="PTHR45913">
    <property type="entry name" value="EPM2A-INTERACTING PROTEIN 1"/>
    <property type="match status" value="1"/>
</dbReference>
<sequence>MSVMKEYNILHHYETTHKVKYGSVIGEARKHLISELKSKMQRHRSTFFKATHVQKVMCAGILRIKKLRNVNIFSVALDESTDITNICQLLIFVKTVDEQFSIKEELLDLVLLPTSAKGSDIYSVLVSVVEKYRGFSKCSCIATDGAKCMTINLLKLCDVMKDVTRGGNKAQSHRKLVEFLKELSVEFHDITLHSEIRWLSAGKTLTAFFAGKIEYDYLGKLQNKECLCTLPFLTDITEHLNILNLTLQSKELNICQLMSQIKNEFNSADFKLHRQYVIELREEFEKQFSY</sequence>